<protein>
    <submittedName>
        <fullName evidence="4">Tripartite tricarboxylate transporter permease</fullName>
    </submittedName>
</protein>
<feature type="transmembrane region" description="Helical" evidence="2">
    <location>
        <begin position="256"/>
        <end position="279"/>
    </location>
</feature>
<evidence type="ECO:0000259" key="3">
    <source>
        <dbReference type="Pfam" id="PF01970"/>
    </source>
</evidence>
<gene>
    <name evidence="4" type="ORF">GCM10009846_27720</name>
</gene>
<proteinExistence type="predicted"/>
<keyword evidence="2" id="KW-1133">Transmembrane helix</keyword>
<dbReference type="Proteomes" id="UP001501599">
    <property type="component" value="Unassembled WGS sequence"/>
</dbReference>
<feature type="transmembrane region" description="Helical" evidence="2">
    <location>
        <begin position="431"/>
        <end position="449"/>
    </location>
</feature>
<evidence type="ECO:0000313" key="5">
    <source>
        <dbReference type="Proteomes" id="UP001501599"/>
    </source>
</evidence>
<feature type="domain" description="DUF112" evidence="3">
    <location>
        <begin position="20"/>
        <end position="434"/>
    </location>
</feature>
<dbReference type="EMBL" id="BAAAQT010000008">
    <property type="protein sequence ID" value="GAA2175929.1"/>
    <property type="molecule type" value="Genomic_DNA"/>
</dbReference>
<feature type="region of interest" description="Disordered" evidence="1">
    <location>
        <begin position="517"/>
        <end position="540"/>
    </location>
</feature>
<keyword evidence="5" id="KW-1185">Reference proteome</keyword>
<feature type="transmembrane region" description="Helical" evidence="2">
    <location>
        <begin position="166"/>
        <end position="187"/>
    </location>
</feature>
<feature type="transmembrane region" description="Helical" evidence="2">
    <location>
        <begin position="469"/>
        <end position="489"/>
    </location>
</feature>
<evidence type="ECO:0000313" key="4">
    <source>
        <dbReference type="EMBL" id="GAA2175929.1"/>
    </source>
</evidence>
<feature type="transmembrane region" description="Helical" evidence="2">
    <location>
        <begin position="20"/>
        <end position="39"/>
    </location>
</feature>
<dbReference type="PANTHER" id="PTHR35342:SF5">
    <property type="entry name" value="TRICARBOXYLIC TRANSPORT PROTEIN"/>
    <property type="match status" value="1"/>
</dbReference>
<evidence type="ECO:0000256" key="2">
    <source>
        <dbReference type="SAM" id="Phobius"/>
    </source>
</evidence>
<feature type="transmembrane region" description="Helical" evidence="2">
    <location>
        <begin position="408"/>
        <end position="424"/>
    </location>
</feature>
<feature type="transmembrane region" description="Helical" evidence="2">
    <location>
        <begin position="352"/>
        <end position="372"/>
    </location>
</feature>
<sequence length="540" mass="55782">MDILAQLLAGFQTVLTPVNLLFALAGCVMGMVVGILPGFGPPAAMALLLPVTFVVGPVPGIIMIAAILYGSMYGGTITAVLLNVPGEPSSVATTLEGYALAKQGRGGPALVIAAAGSFVGATVGIIGMVLFAPLATAVLGLGARDYFAIGVLGLSLVVGLSGRNVLKGLVCALIGLAIGLVGLDPVLGTPRFTGGMPELFDGIDLVAVVMGLFGLSEMLIGLEQRVSKGRLTKIGRIAPTREDWRRSVGPMARGSIIGFFVGLLPGSPGTAATFFSYALERRWSKGRQQFGRGAIEGVAGPETANNSLGIATMVPMFTLGIPSSVTMAIMMGAFIVHGLTPGPLLFRDHPDVAWAIIASLFVGNVILLILNVPLIRVWLYILKIPYAVLFGIVVGLMILGAFLVTGTALNILVLLVFGVFGYVLRKLDVPLAPIALTMVLGSILEENLVRALLLSDGDVTTLVGSPFSAILLTVAALALVGAPLLSMGAKRLERRRQRIVDMGGLPTGAVATLDAADLADADPSDRSSTDRPTPTASKGE</sequence>
<evidence type="ECO:0000256" key="1">
    <source>
        <dbReference type="SAM" id="MobiDB-lite"/>
    </source>
</evidence>
<feature type="transmembrane region" description="Helical" evidence="2">
    <location>
        <begin position="384"/>
        <end position="402"/>
    </location>
</feature>
<reference evidence="4 5" key="1">
    <citation type="journal article" date="2019" name="Int. J. Syst. Evol. Microbiol.">
        <title>The Global Catalogue of Microorganisms (GCM) 10K type strain sequencing project: providing services to taxonomists for standard genome sequencing and annotation.</title>
        <authorList>
            <consortium name="The Broad Institute Genomics Platform"/>
            <consortium name="The Broad Institute Genome Sequencing Center for Infectious Disease"/>
            <person name="Wu L."/>
            <person name="Ma J."/>
        </authorList>
    </citation>
    <scope>NUCLEOTIDE SEQUENCE [LARGE SCALE GENOMIC DNA]</scope>
    <source>
        <strain evidence="4 5">JCM 16026</strain>
    </source>
</reference>
<dbReference type="Pfam" id="PF01970">
    <property type="entry name" value="TctA"/>
    <property type="match status" value="1"/>
</dbReference>
<dbReference type="PANTHER" id="PTHR35342">
    <property type="entry name" value="TRICARBOXYLIC TRANSPORT PROTEIN"/>
    <property type="match status" value="1"/>
</dbReference>
<accession>A0ABN3AWV0</accession>
<feature type="transmembrane region" description="Helical" evidence="2">
    <location>
        <begin position="46"/>
        <end position="69"/>
    </location>
</feature>
<feature type="transmembrane region" description="Helical" evidence="2">
    <location>
        <begin position="143"/>
        <end position="160"/>
    </location>
</feature>
<name>A0ABN3AWV0_9MICO</name>
<feature type="transmembrane region" description="Helical" evidence="2">
    <location>
        <begin position="317"/>
        <end position="340"/>
    </location>
</feature>
<feature type="compositionally biased region" description="Polar residues" evidence="1">
    <location>
        <begin position="530"/>
        <end position="540"/>
    </location>
</feature>
<organism evidence="4 5">
    <name type="scientific">Agrococcus versicolor</name>
    <dbReference type="NCBI Taxonomy" id="501482"/>
    <lineage>
        <taxon>Bacteria</taxon>
        <taxon>Bacillati</taxon>
        <taxon>Actinomycetota</taxon>
        <taxon>Actinomycetes</taxon>
        <taxon>Micrococcales</taxon>
        <taxon>Microbacteriaceae</taxon>
        <taxon>Agrococcus</taxon>
    </lineage>
</organism>
<dbReference type="RefSeq" id="WP_344344647.1">
    <property type="nucleotide sequence ID" value="NZ_BAAAQT010000008.1"/>
</dbReference>
<feature type="transmembrane region" description="Helical" evidence="2">
    <location>
        <begin position="109"/>
        <end position="131"/>
    </location>
</feature>
<keyword evidence="2" id="KW-0812">Transmembrane</keyword>
<keyword evidence="2" id="KW-0472">Membrane</keyword>
<dbReference type="InterPro" id="IPR002823">
    <property type="entry name" value="DUF112_TM"/>
</dbReference>
<comment type="caution">
    <text evidence="4">The sequence shown here is derived from an EMBL/GenBank/DDBJ whole genome shotgun (WGS) entry which is preliminary data.</text>
</comment>